<gene>
    <name evidence="1" type="ORF">JMUB3935_2387</name>
</gene>
<sequence length="314" mass="37384">MFDTGEVIEAGFASRAKSEREIKSVEEELKKGKIKPSYWFVGVTGRGKELILVLHYTNDTYYYDKTDNRIAHDYIKEMWGDTARFEIPVDTKTGKWDTSLFEVTNGEFTKEDVIKLANEKLSKYSEEVKNDLASQIFCPDMFRGFNGDIRMKGKSLEIYIGREEGRNAFGLSQIIRLQNLYFFNGKISTKKEIFDDFNNISKIKNTDLFYKTLNNLESFYDIENREEMESLMEKIISREDHEIVKNKKGYINYKTGNLIYTIRNNKMFVWDLRRKEETEEANYDILDFFIAKNARKLYKIYETEYRRYWARFAR</sequence>
<reference evidence="1 2" key="1">
    <citation type="submission" date="2019-07" db="EMBL/GenBank/DDBJ databases">
        <title>Complete Genome Sequence of Leptotrichia trevisanii Strain JMUB3935.</title>
        <authorList>
            <person name="Watanabe S."/>
            <person name="Cui L."/>
        </authorList>
    </citation>
    <scope>NUCLEOTIDE SEQUENCE [LARGE SCALE GENOMIC DNA]</scope>
    <source>
        <strain evidence="1 2">JMUB3935</strain>
    </source>
</reference>
<dbReference type="AlphaFoldDB" id="A0A510KNV4"/>
<name>A0A510KNV4_9FUSO</name>
<evidence type="ECO:0000313" key="1">
    <source>
        <dbReference type="EMBL" id="BBM53400.1"/>
    </source>
</evidence>
<dbReference type="RefSeq" id="WP_146997522.1">
    <property type="nucleotide sequence ID" value="NZ_AP019840.1"/>
</dbReference>
<accession>A0A510KNV4</accession>
<protein>
    <submittedName>
        <fullName evidence="1">Uncharacterized protein</fullName>
    </submittedName>
</protein>
<dbReference type="EMBL" id="AP019840">
    <property type="protein sequence ID" value="BBM53400.1"/>
    <property type="molecule type" value="Genomic_DNA"/>
</dbReference>
<dbReference type="Proteomes" id="UP000321378">
    <property type="component" value="Chromosome"/>
</dbReference>
<proteinExistence type="predicted"/>
<organism evidence="1 2">
    <name type="scientific">Leptotrichia trevisanii</name>
    <dbReference type="NCBI Taxonomy" id="109328"/>
    <lineage>
        <taxon>Bacteria</taxon>
        <taxon>Fusobacteriati</taxon>
        <taxon>Fusobacteriota</taxon>
        <taxon>Fusobacteriia</taxon>
        <taxon>Fusobacteriales</taxon>
        <taxon>Leptotrichiaceae</taxon>
        <taxon>Leptotrichia</taxon>
    </lineage>
</organism>
<evidence type="ECO:0000313" key="2">
    <source>
        <dbReference type="Proteomes" id="UP000321378"/>
    </source>
</evidence>